<evidence type="ECO:0000313" key="3">
    <source>
        <dbReference type="Proteomes" id="UP000295132"/>
    </source>
</evidence>
<dbReference type="Proteomes" id="UP000295132">
    <property type="component" value="Unassembled WGS sequence"/>
</dbReference>
<evidence type="ECO:0000313" key="1">
    <source>
        <dbReference type="EMBL" id="MDQ6599365.1"/>
    </source>
</evidence>
<dbReference type="Proteomes" id="UP001178888">
    <property type="component" value="Unassembled WGS sequence"/>
</dbReference>
<dbReference type="InterPro" id="IPR023214">
    <property type="entry name" value="HAD_sf"/>
</dbReference>
<comment type="caution">
    <text evidence="2">The sequence shown here is derived from an EMBL/GenBank/DDBJ whole genome shotgun (WGS) entry which is preliminary data.</text>
</comment>
<gene>
    <name evidence="2" type="ORF">E2K98_16770</name>
    <name evidence="1" type="ORF">RCG21_24015</name>
</gene>
<dbReference type="InterPro" id="IPR024197">
    <property type="entry name" value="TPP-like"/>
</dbReference>
<reference evidence="1" key="2">
    <citation type="submission" date="2023-08" db="EMBL/GenBank/DDBJ databases">
        <title>Nitrogen cycling bacteria in agricultural field soils.</title>
        <authorList>
            <person name="Jang J."/>
        </authorList>
    </citation>
    <scope>NUCLEOTIDE SEQUENCE</scope>
    <source>
        <strain evidence="1">PS3-36</strain>
    </source>
</reference>
<proteinExistence type="predicted"/>
<dbReference type="SUPFAM" id="SSF56784">
    <property type="entry name" value="HAD-like"/>
    <property type="match status" value="1"/>
</dbReference>
<dbReference type="EMBL" id="JAVGVR010000001">
    <property type="protein sequence ID" value="MDQ6599365.1"/>
    <property type="molecule type" value="Genomic_DNA"/>
</dbReference>
<dbReference type="EMBL" id="SMYO01000007">
    <property type="protein sequence ID" value="TDK60355.1"/>
    <property type="molecule type" value="Genomic_DNA"/>
</dbReference>
<keyword evidence="4" id="KW-1185">Reference proteome</keyword>
<dbReference type="AlphaFoldDB" id="A0A4R5VPW4"/>
<reference evidence="2 3" key="1">
    <citation type="submission" date="2019-03" db="EMBL/GenBank/DDBJ databases">
        <title>Bacillus niacini sp. nov. a Nicotinate-Metabolizing Mesophile Isolated from Soil.</title>
        <authorList>
            <person name="Zhang G."/>
        </authorList>
    </citation>
    <scope>NUCLEOTIDE SEQUENCE [LARGE SCALE GENOMIC DNA]</scope>
    <source>
        <strain evidence="2 3">WN066</strain>
    </source>
</reference>
<dbReference type="PIRSF" id="PIRSF030802">
    <property type="entry name" value="UCP030802"/>
    <property type="match status" value="1"/>
</dbReference>
<organism evidence="2 3">
    <name type="scientific">Bacillus salipaludis</name>
    <dbReference type="NCBI Taxonomy" id="2547811"/>
    <lineage>
        <taxon>Bacteria</taxon>
        <taxon>Bacillati</taxon>
        <taxon>Bacillota</taxon>
        <taxon>Bacilli</taxon>
        <taxon>Bacillales</taxon>
        <taxon>Bacillaceae</taxon>
        <taxon>Bacillus</taxon>
    </lineage>
</organism>
<dbReference type="InterPro" id="IPR036412">
    <property type="entry name" value="HAD-like_sf"/>
</dbReference>
<dbReference type="RefSeq" id="WP_133336065.1">
    <property type="nucleotide sequence ID" value="NZ_JAVGVR010000001.1"/>
</dbReference>
<protein>
    <recommendedName>
        <fullName evidence="5">Sucrose phosphatase-like domain-containing protein</fullName>
    </recommendedName>
</protein>
<accession>A0A4R5VPW4</accession>
<evidence type="ECO:0008006" key="5">
    <source>
        <dbReference type="Google" id="ProtNLM"/>
    </source>
</evidence>
<evidence type="ECO:0000313" key="2">
    <source>
        <dbReference type="EMBL" id="TDK60355.1"/>
    </source>
</evidence>
<name>A0A4R5VPW4_9BACI</name>
<dbReference type="Gene3D" id="3.40.50.1000">
    <property type="entry name" value="HAD superfamily/HAD-like"/>
    <property type="match status" value="1"/>
</dbReference>
<evidence type="ECO:0000313" key="4">
    <source>
        <dbReference type="Proteomes" id="UP001178888"/>
    </source>
</evidence>
<sequence>MIIASDMDRTLVYSKRAIEQFGLPEKTLLRPVEVKDGIPVAFMSETAYHALVELCHNCLFIPVTTRTSAQYKRFTIFEKEISLPYAITFNGATILYKGEPLMDWSEHILSQIRRESAPLDELQAGLKRRCFHFNGVLKSADNLFFYYLLDSSPSLSEVQNLSETVSKYGWRISLQGRKLYLIPNAINKGAALDYICSREGSPALAGAGDSILDWDFLKNCQNRFVPTHGELAQFGPKKEVTYTERAGILAGEEIMQQFLTILEHSFKNKEVNTSK</sequence>